<protein>
    <submittedName>
        <fullName evidence="2">NAD(P)H-dependent oxidoreductase</fullName>
    </submittedName>
</protein>
<sequence>MTRLLGISGALRKGSTNTMLVREAARLFAPDHFEMADLRLPLYDADLEAEGMPDAVIRLCDQIRAADAIVISTPEYNKAPPGVLKNALDWVSRVRPMATQGKPVAPISAAAGMAGGQRATSALYLMLIPFGVRMVTAPEVSVGNSSKKFDDAGRLTDEAAEKFLRQKMEALRAAI</sequence>
<evidence type="ECO:0000313" key="3">
    <source>
        <dbReference type="Proteomes" id="UP000655420"/>
    </source>
</evidence>
<gene>
    <name evidence="2" type="ORF">H0I76_15935</name>
</gene>
<dbReference type="PANTHER" id="PTHR30543">
    <property type="entry name" value="CHROMATE REDUCTASE"/>
    <property type="match status" value="1"/>
</dbReference>
<dbReference type="PANTHER" id="PTHR30543:SF21">
    <property type="entry name" value="NAD(P)H-DEPENDENT FMN REDUCTASE LOT6"/>
    <property type="match status" value="1"/>
</dbReference>
<dbReference type="SUPFAM" id="SSF52218">
    <property type="entry name" value="Flavoproteins"/>
    <property type="match status" value="1"/>
</dbReference>
<name>A0A8J7MAU4_9RHOB</name>
<organism evidence="2 3">
    <name type="scientific">Thermohalobaculum xanthum</name>
    <dbReference type="NCBI Taxonomy" id="2753746"/>
    <lineage>
        <taxon>Bacteria</taxon>
        <taxon>Pseudomonadati</taxon>
        <taxon>Pseudomonadota</taxon>
        <taxon>Alphaproteobacteria</taxon>
        <taxon>Rhodobacterales</taxon>
        <taxon>Paracoccaceae</taxon>
        <taxon>Thermohalobaculum</taxon>
    </lineage>
</organism>
<comment type="caution">
    <text evidence="2">The sequence shown here is derived from an EMBL/GenBank/DDBJ whole genome shotgun (WGS) entry which is preliminary data.</text>
</comment>
<dbReference type="Proteomes" id="UP000655420">
    <property type="component" value="Unassembled WGS sequence"/>
</dbReference>
<dbReference type="EMBL" id="JAEHHL010000010">
    <property type="protein sequence ID" value="MBK0400689.1"/>
    <property type="molecule type" value="Genomic_DNA"/>
</dbReference>
<proteinExistence type="predicted"/>
<dbReference type="GO" id="GO:0016491">
    <property type="term" value="F:oxidoreductase activity"/>
    <property type="evidence" value="ECO:0007669"/>
    <property type="project" value="InterPro"/>
</dbReference>
<evidence type="ECO:0000259" key="1">
    <source>
        <dbReference type="Pfam" id="PF03358"/>
    </source>
</evidence>
<accession>A0A8J7MAU4</accession>
<reference evidence="2" key="1">
    <citation type="submission" date="2020-12" db="EMBL/GenBank/DDBJ databases">
        <title>Bacterial taxonomy.</title>
        <authorList>
            <person name="Pan X."/>
        </authorList>
    </citation>
    <scope>NUCLEOTIDE SEQUENCE</scope>
    <source>
        <strain evidence="2">M0105</strain>
    </source>
</reference>
<evidence type="ECO:0000313" key="2">
    <source>
        <dbReference type="EMBL" id="MBK0400689.1"/>
    </source>
</evidence>
<feature type="domain" description="NADPH-dependent FMN reductase-like" evidence="1">
    <location>
        <begin position="3"/>
        <end position="144"/>
    </location>
</feature>
<dbReference type="GO" id="GO:0005829">
    <property type="term" value="C:cytosol"/>
    <property type="evidence" value="ECO:0007669"/>
    <property type="project" value="TreeGrafter"/>
</dbReference>
<dbReference type="InterPro" id="IPR050712">
    <property type="entry name" value="NAD(P)H-dep_reductase"/>
</dbReference>
<dbReference type="Pfam" id="PF03358">
    <property type="entry name" value="FMN_red"/>
    <property type="match status" value="1"/>
</dbReference>
<dbReference type="Gene3D" id="3.40.50.360">
    <property type="match status" value="1"/>
</dbReference>
<dbReference type="GO" id="GO:0010181">
    <property type="term" value="F:FMN binding"/>
    <property type="evidence" value="ECO:0007669"/>
    <property type="project" value="TreeGrafter"/>
</dbReference>
<dbReference type="AlphaFoldDB" id="A0A8J7MAU4"/>
<dbReference type="RefSeq" id="WP_200611983.1">
    <property type="nucleotide sequence ID" value="NZ_JAEHHL010000010.1"/>
</dbReference>
<dbReference type="InterPro" id="IPR029039">
    <property type="entry name" value="Flavoprotein-like_sf"/>
</dbReference>
<keyword evidence="3" id="KW-1185">Reference proteome</keyword>
<dbReference type="InterPro" id="IPR005025">
    <property type="entry name" value="FMN_Rdtase-like_dom"/>
</dbReference>